<proteinExistence type="predicted"/>
<accession>A0ABM8Y1S0</accession>
<organism evidence="2 3">
    <name type="scientific">Cupriavidus pampae</name>
    <dbReference type="NCBI Taxonomy" id="659251"/>
    <lineage>
        <taxon>Bacteria</taxon>
        <taxon>Pseudomonadati</taxon>
        <taxon>Pseudomonadota</taxon>
        <taxon>Betaproteobacteria</taxon>
        <taxon>Burkholderiales</taxon>
        <taxon>Burkholderiaceae</taxon>
        <taxon>Cupriavidus</taxon>
    </lineage>
</organism>
<dbReference type="Proteomes" id="UP000706525">
    <property type="component" value="Unassembled WGS sequence"/>
</dbReference>
<evidence type="ECO:0000259" key="1">
    <source>
        <dbReference type="Pfam" id="PF14280"/>
    </source>
</evidence>
<comment type="caution">
    <text evidence="2">The sequence shown here is derived from an EMBL/GenBank/DDBJ whole genome shotgun (WGS) entry which is preliminary data.</text>
</comment>
<reference evidence="2 3" key="1">
    <citation type="submission" date="2021-08" db="EMBL/GenBank/DDBJ databases">
        <authorList>
            <person name="Peeters C."/>
        </authorList>
    </citation>
    <scope>NUCLEOTIDE SEQUENCE [LARGE SCALE GENOMIC DNA]</scope>
    <source>
        <strain evidence="2 3">LMG 32289</strain>
    </source>
</reference>
<feature type="domain" description="DUF4365" evidence="1">
    <location>
        <begin position="40"/>
        <end position="194"/>
    </location>
</feature>
<keyword evidence="3" id="KW-1185">Reference proteome</keyword>
<gene>
    <name evidence="2" type="ORF">LMG32289_06580</name>
</gene>
<dbReference type="InterPro" id="IPR025375">
    <property type="entry name" value="DUF4365"/>
</dbReference>
<name>A0ABM8Y1S0_9BURK</name>
<evidence type="ECO:0000313" key="3">
    <source>
        <dbReference type="Proteomes" id="UP000706525"/>
    </source>
</evidence>
<protein>
    <recommendedName>
        <fullName evidence="1">DUF4365 domain-containing protein</fullName>
    </recommendedName>
</protein>
<dbReference type="Pfam" id="PF14280">
    <property type="entry name" value="DUF4365"/>
    <property type="match status" value="1"/>
</dbReference>
<evidence type="ECO:0000313" key="2">
    <source>
        <dbReference type="EMBL" id="CAG9186686.1"/>
    </source>
</evidence>
<sequence>MLIAAPAAQRYVCRLKQPQIGCRMGSNRMNPLSSQNRESELSYAYLHAVASSVGVACEVAGRHADNAGVDARLVGWGPFTDRGLRREVDVKVQLKATVKIPSEVDGALSYSLAGVSRYDHLRTDARSTPRILVVLFLPPAADEWITQSDSALSLHNCAYWVSLLGARASTNKFSQTVYLPKCQRFDGPGLLSLMSSLSRGEIPRYREVEA</sequence>
<dbReference type="EMBL" id="CAJZAG010000019">
    <property type="protein sequence ID" value="CAG9186686.1"/>
    <property type="molecule type" value="Genomic_DNA"/>
</dbReference>